<evidence type="ECO:0000313" key="4">
    <source>
        <dbReference type="Proteomes" id="UP000018468"/>
    </source>
</evidence>
<organism evidence="3 4">
    <name type="scientific">Lepisosteus oculatus</name>
    <name type="common">Spotted gar</name>
    <dbReference type="NCBI Taxonomy" id="7918"/>
    <lineage>
        <taxon>Eukaryota</taxon>
        <taxon>Metazoa</taxon>
        <taxon>Chordata</taxon>
        <taxon>Craniata</taxon>
        <taxon>Vertebrata</taxon>
        <taxon>Euteleostomi</taxon>
        <taxon>Actinopterygii</taxon>
        <taxon>Neopterygii</taxon>
        <taxon>Holostei</taxon>
        <taxon>Semionotiformes</taxon>
        <taxon>Lepisosteidae</taxon>
        <taxon>Lepisosteus</taxon>
    </lineage>
</organism>
<dbReference type="Bgee" id="ENSLOCG00000009045">
    <property type="expression patterns" value="Expressed in muscle tissue and 9 other cell types or tissues"/>
</dbReference>
<reference evidence="4" key="1">
    <citation type="submission" date="2011-12" db="EMBL/GenBank/DDBJ databases">
        <title>The Draft Genome of Lepisosteus oculatus.</title>
        <authorList>
            <consortium name="The Broad Institute Genome Assembly &amp; Analysis Group"/>
            <consortium name="Computational R&amp;D Group"/>
            <consortium name="and Sequencing Platform"/>
            <person name="Di Palma F."/>
            <person name="Alfoldi J."/>
            <person name="Johnson J."/>
            <person name="Berlin A."/>
            <person name="Gnerre S."/>
            <person name="Jaffe D."/>
            <person name="MacCallum I."/>
            <person name="Young S."/>
            <person name="Walker B.J."/>
            <person name="Lander E.S."/>
            <person name="Lindblad-Toh K."/>
        </authorList>
    </citation>
    <scope>NUCLEOTIDE SEQUENCE [LARGE SCALE GENOMIC DNA]</scope>
</reference>
<evidence type="ECO:0000256" key="2">
    <source>
        <dbReference type="SAM" id="Coils"/>
    </source>
</evidence>
<sequence>NDFIPDEILLTLTSTVKPSSPTHVLGPPRITRTPKEFKGHGLRGADPVWRYPERRNKYKYFFDQPTSVTGAGRDISFLCDGIASKRAITPVPSPSDQRERYIHGSRTNELGLMESLIPEEYHIVKNKGVLGLECYEDKYTVLLEDSDKRLRVFPSLKPSGRLEAVQLMRVMDTMLEKAGISDDISEVTDLSQMHSLLELVKIEQNIYNVVFHELIRQITVECAERGKLLSKLRQRYILLLDRIPRQLKSLHTETVALRALDRRLTEEIVCFKTSIGQLHNELTLLRQHDLRVSKAAECAQEEMARVLQQAQKNADLVGEYHELYEMQRRRLESQVSHLTEERDLWSRVTYSLALKVIKANNLHFASKLQISEQTWSKTAEHFTILLMSKDTEDFGQILQLADQWKSLVGHFMQDLRQSENSVFEKVKMIEARIAKWQKLYEEKVKANEGSQKDLEQDLFQELKQWQEMLTYECERYGGDKLLSSQEALKTMVQLQEKWMDLALVLFRRHPGPDGETSHCQVMMMDLGRILEELHKQLGIRITGESGIHKIMLSLVGEIEFWSSRLSAVSGLSGGLPYSDWLKLQKAFSGWSKFVEETFQLIDCTHPESDQLKQKAYVRVDIEEAFHKQQEFLSMLSNIIEFENYRLKEECSAIHISLTQWILDLLLQMVPDCCDEKKLQPSSEKEAKNVVAIKRLEEDAMYLTQKLDHFSKYLTSSCQAIVEEDLQKHTAEDEPVDGLYELTKLQVEECSEWLETCQILLSEIKGCPLEQLAPSTQVVSFVTDLPPVQDSEESVVSIETDESLITGEADRHPPEVSESKSIEISKETSSLRFIGHDGNIQEKTLRELTVPLKEDDDVVDRPETPNAQRAFEALAAVDVLQRELLSAEERAQRAEKKALSTEEQLRSALEKIQNLEQQLKGRTNLE</sequence>
<dbReference type="Ensembl" id="ENSLOCT00000011041.1">
    <property type="protein sequence ID" value="ENSLOCP00000011025.1"/>
    <property type="gene ID" value="ENSLOCG00000009045.1"/>
</dbReference>
<dbReference type="PANTHER" id="PTHR23052:SF1">
    <property type="entry name" value="AXONEMAL DYNEIN LIGHT CHAIN DOMAIN-CONTAINING PROTEIN 1"/>
    <property type="match status" value="1"/>
</dbReference>
<dbReference type="InParanoid" id="W5MRL6"/>
<dbReference type="FunCoup" id="W5MRL6">
    <property type="interactions" value="176"/>
</dbReference>
<dbReference type="eggNOG" id="ENOG502QSV4">
    <property type="taxonomic scope" value="Eukaryota"/>
</dbReference>
<dbReference type="PANTHER" id="PTHR23052">
    <property type="entry name" value="AXONEMAL DYNEIN LIGHT CHAIN DOMAIN-CONTAINING PROTEIN 1"/>
    <property type="match status" value="1"/>
</dbReference>
<reference evidence="3" key="2">
    <citation type="submission" date="2025-08" db="UniProtKB">
        <authorList>
            <consortium name="Ensembl"/>
        </authorList>
    </citation>
    <scope>IDENTIFICATION</scope>
</reference>
<dbReference type="OMA" id="KKECYEW"/>
<dbReference type="GeneTree" id="ENSGT00390000005554"/>
<dbReference type="InterPro" id="IPR019347">
    <property type="entry name" value="Axonemal_dynein_light_chain"/>
</dbReference>
<dbReference type="EMBL" id="AHAT01032268">
    <property type="status" value="NOT_ANNOTATED_CDS"/>
    <property type="molecule type" value="Genomic_DNA"/>
</dbReference>
<protein>
    <submittedName>
        <fullName evidence="3">Axonemal dynein light chain domain containing 1</fullName>
    </submittedName>
</protein>
<feature type="coiled-coil region" evidence="2">
    <location>
        <begin position="876"/>
        <end position="924"/>
    </location>
</feature>
<accession>W5MRL6</accession>
<dbReference type="Proteomes" id="UP000018468">
    <property type="component" value="Linkage group LG10"/>
</dbReference>
<keyword evidence="4" id="KW-1185">Reference proteome</keyword>
<name>W5MRL6_LEPOC</name>
<dbReference type="HOGENOM" id="CLU_006021_0_0_1"/>
<dbReference type="InterPro" id="IPR052845">
    <property type="entry name" value="Axonemal_dynein_LC_domain"/>
</dbReference>
<evidence type="ECO:0000256" key="1">
    <source>
        <dbReference type="ARBA" id="ARBA00023054"/>
    </source>
</evidence>
<dbReference type="Pfam" id="PF10211">
    <property type="entry name" value="Ax_dynein_light"/>
    <property type="match status" value="1"/>
</dbReference>
<dbReference type="AlphaFoldDB" id="W5MRL6"/>
<dbReference type="STRING" id="7918.ENSLOCP00000011025"/>
<dbReference type="GO" id="GO:0005737">
    <property type="term" value="C:cytoplasm"/>
    <property type="evidence" value="ECO:0000318"/>
    <property type="project" value="GO_Central"/>
</dbReference>
<evidence type="ECO:0000313" key="3">
    <source>
        <dbReference type="Ensembl" id="ENSLOCP00000011025.1"/>
    </source>
</evidence>
<keyword evidence="1 2" id="KW-0175">Coiled coil</keyword>
<dbReference type="EMBL" id="AHAT01032267">
    <property type="status" value="NOT_ANNOTATED_CDS"/>
    <property type="molecule type" value="Genomic_DNA"/>
</dbReference>
<reference evidence="3" key="3">
    <citation type="submission" date="2025-09" db="UniProtKB">
        <authorList>
            <consortium name="Ensembl"/>
        </authorList>
    </citation>
    <scope>IDENTIFICATION</scope>
</reference>
<proteinExistence type="predicted"/>